<dbReference type="GO" id="GO:0005524">
    <property type="term" value="F:ATP binding"/>
    <property type="evidence" value="ECO:0007669"/>
    <property type="project" value="UniProtKB-UniRule"/>
</dbReference>
<protein>
    <recommendedName>
        <fullName evidence="11">CCA-adding enzyme</fullName>
        <ecNumber evidence="11">2.7.7.72</ecNumber>
    </recommendedName>
    <alternativeName>
        <fullName evidence="11">CCA tRNA nucleotidyltransferase</fullName>
    </alternativeName>
    <alternativeName>
        <fullName evidence="11">tRNA CCA-pyrophosphorylase</fullName>
    </alternativeName>
    <alternativeName>
        <fullName evidence="11">tRNA adenylyl-/cytidylyl- transferase</fullName>
    </alternativeName>
    <alternativeName>
        <fullName evidence="11">tRNA nucleotidyltransferase</fullName>
    </alternativeName>
    <alternativeName>
        <fullName evidence="11">tRNA-NT</fullName>
    </alternativeName>
</protein>
<dbReference type="InterPro" id="IPR002646">
    <property type="entry name" value="PolA_pol_head_dom"/>
</dbReference>
<keyword evidence="4 11" id="KW-0548">Nucleotidyltransferase</keyword>
<feature type="domain" description="tRNA nucleotidyltransferase/poly(A) polymerase RNA and SrmB- binding" evidence="13">
    <location>
        <begin position="149"/>
        <end position="211"/>
    </location>
</feature>
<keyword evidence="5 11" id="KW-0479">Metal-binding</keyword>
<dbReference type="GO" id="GO:0001680">
    <property type="term" value="P:tRNA 3'-terminal CCA addition"/>
    <property type="evidence" value="ECO:0007669"/>
    <property type="project" value="UniProtKB-UniRule"/>
</dbReference>
<dbReference type="RefSeq" id="WP_163110057.1">
    <property type="nucleotide sequence ID" value="NZ_JAAAWP010000002.1"/>
</dbReference>
<feature type="binding site" evidence="11">
    <location>
        <position position="137"/>
    </location>
    <ligand>
        <name>ATP</name>
        <dbReference type="ChEBI" id="CHEBI:30616"/>
    </ligand>
</feature>
<feature type="binding site" evidence="11">
    <location>
        <position position="8"/>
    </location>
    <ligand>
        <name>CTP</name>
        <dbReference type="ChEBI" id="CHEBI:37563"/>
    </ligand>
</feature>
<dbReference type="InterPro" id="IPR043519">
    <property type="entry name" value="NT_sf"/>
</dbReference>
<dbReference type="GO" id="GO:0000287">
    <property type="term" value="F:magnesium ion binding"/>
    <property type="evidence" value="ECO:0007669"/>
    <property type="project" value="UniProtKB-UniRule"/>
</dbReference>
<keyword evidence="7 11" id="KW-0692">RNA repair</keyword>
<evidence type="ECO:0000256" key="6">
    <source>
        <dbReference type="ARBA" id="ARBA00022741"/>
    </source>
</evidence>
<feature type="binding site" evidence="11">
    <location>
        <position position="137"/>
    </location>
    <ligand>
        <name>CTP</name>
        <dbReference type="ChEBI" id="CHEBI:37563"/>
    </ligand>
</feature>
<dbReference type="InterPro" id="IPR050124">
    <property type="entry name" value="tRNA_CCA-adding_enzyme"/>
</dbReference>
<dbReference type="PANTHER" id="PTHR47545:SF1">
    <property type="entry name" value="MULTIFUNCTIONAL CCA PROTEIN"/>
    <property type="match status" value="1"/>
</dbReference>
<comment type="caution">
    <text evidence="14">The sequence shown here is derived from an EMBL/GenBank/DDBJ whole genome shotgun (WGS) entry which is preliminary data.</text>
</comment>
<dbReference type="InterPro" id="IPR032828">
    <property type="entry name" value="PolyA_RNA-bd"/>
</dbReference>
<evidence type="ECO:0000259" key="13">
    <source>
        <dbReference type="Pfam" id="PF12627"/>
    </source>
</evidence>
<dbReference type="Pfam" id="PF12627">
    <property type="entry name" value="PolyA_pol_RNAbd"/>
    <property type="match status" value="1"/>
</dbReference>
<reference evidence="14 15" key="1">
    <citation type="submission" date="2020-01" db="EMBL/GenBank/DDBJ databases">
        <title>Genomes of bacteria type strains.</title>
        <authorList>
            <person name="Chen J."/>
            <person name="Zhu S."/>
            <person name="Yang J."/>
        </authorList>
    </citation>
    <scope>NUCLEOTIDE SEQUENCE [LARGE SCALE GENOMIC DNA]</scope>
    <source>
        <strain evidence="14 15">LMG 22958</strain>
    </source>
</reference>
<feature type="binding site" evidence="11">
    <location>
        <position position="140"/>
    </location>
    <ligand>
        <name>ATP</name>
        <dbReference type="ChEBI" id="CHEBI:30616"/>
    </ligand>
</feature>
<dbReference type="PANTHER" id="PTHR47545">
    <property type="entry name" value="MULTIFUNCTIONAL CCA PROTEIN"/>
    <property type="match status" value="1"/>
</dbReference>
<keyword evidence="10 11" id="KW-0694">RNA-binding</keyword>
<evidence type="ECO:0000313" key="14">
    <source>
        <dbReference type="EMBL" id="NDW20528.1"/>
    </source>
</evidence>
<name>A0A6L9MQU6_9ALTE</name>
<dbReference type="PIRSF" id="PIRSF000813">
    <property type="entry name" value="CCA_bact"/>
    <property type="match status" value="1"/>
</dbReference>
<dbReference type="GO" id="GO:0042245">
    <property type="term" value="P:RNA repair"/>
    <property type="evidence" value="ECO:0007669"/>
    <property type="project" value="UniProtKB-KW"/>
</dbReference>
<feature type="binding site" evidence="11">
    <location>
        <position position="91"/>
    </location>
    <ligand>
        <name>ATP</name>
        <dbReference type="ChEBI" id="CHEBI:30616"/>
    </ligand>
</feature>
<comment type="function">
    <text evidence="11">Catalyzes the addition and repair of the essential 3'-terminal CCA sequence in tRNAs without using a nucleic acid template. Adds these three nucleotides in the order of C, C, and A to the tRNA nucleotide-73, using CTP and ATP as substrates and producing inorganic pyrophosphate. tRNA 3'-terminal CCA addition is required both for tRNA processing and repair. Also involved in tRNA surveillance by mediating tandem CCA addition to generate a CCACCA at the 3' terminus of unstable tRNAs. While stable tRNAs receive only 3'-terminal CCA, unstable tRNAs are marked with CCACCA and rapidly degraded.</text>
</comment>
<comment type="miscellaneous">
    <text evidence="11">A single active site specifically recognizes both ATP and CTP and is responsible for their addition.</text>
</comment>
<evidence type="ECO:0000256" key="1">
    <source>
        <dbReference type="ARBA" id="ARBA00001946"/>
    </source>
</evidence>
<evidence type="ECO:0000256" key="9">
    <source>
        <dbReference type="ARBA" id="ARBA00022842"/>
    </source>
</evidence>
<dbReference type="GO" id="GO:0000049">
    <property type="term" value="F:tRNA binding"/>
    <property type="evidence" value="ECO:0007669"/>
    <property type="project" value="UniProtKB-UniRule"/>
</dbReference>
<keyword evidence="15" id="KW-1185">Reference proteome</keyword>
<evidence type="ECO:0000313" key="15">
    <source>
        <dbReference type="Proteomes" id="UP000478837"/>
    </source>
</evidence>
<dbReference type="AlphaFoldDB" id="A0A6L9MQU6"/>
<evidence type="ECO:0000256" key="3">
    <source>
        <dbReference type="ARBA" id="ARBA00022694"/>
    </source>
</evidence>
<dbReference type="Gene3D" id="3.30.460.10">
    <property type="entry name" value="Beta Polymerase, domain 2"/>
    <property type="match status" value="1"/>
</dbReference>
<comment type="similarity">
    <text evidence="11">Belongs to the tRNA nucleotidyltransferase/poly(A) polymerase family. Bacterial CCA-adding enzyme type 2 subfamily.</text>
</comment>
<keyword evidence="3 11" id="KW-0819">tRNA processing</keyword>
<dbReference type="GO" id="GO:0004810">
    <property type="term" value="F:CCA tRNA nucleotidyltransferase activity"/>
    <property type="evidence" value="ECO:0007669"/>
    <property type="project" value="UniProtKB-UniRule"/>
</dbReference>
<evidence type="ECO:0000256" key="7">
    <source>
        <dbReference type="ARBA" id="ARBA00022800"/>
    </source>
</evidence>
<comment type="cofactor">
    <cofactor evidence="1 11">
        <name>Mg(2+)</name>
        <dbReference type="ChEBI" id="CHEBI:18420"/>
    </cofactor>
</comment>
<comment type="catalytic activity">
    <reaction evidence="11">
        <text>a tRNA with a 3' CCA end + 2 CTP + ATP = a tRNA with a 3' CCACCA end + 3 diphosphate</text>
        <dbReference type="Rhea" id="RHEA:76235"/>
        <dbReference type="Rhea" id="RHEA-COMP:10468"/>
        <dbReference type="Rhea" id="RHEA-COMP:18655"/>
        <dbReference type="ChEBI" id="CHEBI:30616"/>
        <dbReference type="ChEBI" id="CHEBI:33019"/>
        <dbReference type="ChEBI" id="CHEBI:37563"/>
        <dbReference type="ChEBI" id="CHEBI:83071"/>
        <dbReference type="ChEBI" id="CHEBI:195187"/>
    </reaction>
</comment>
<sequence length="384" mass="42744">MQVYLVGGAVRDALLGRTVTERDYVVVGATVEDMLAKGFTQVGKDFPVFLHPKTGEEYALARTERKSGAGYTGFVCDASKDVTLEDDLRRRDFTVNAMAQDNLGHIIDPYHGKVDLEKRCLRHVSEAFSEDPLRVFRGARFAARYAYLGFHIADETLALMSSMSKSGELTALSAERVWQETKRSLLERSPEVYFSVLVKVGALNSWFCELTDLIDEALPLLAKALEIKDDNALITRFTSLCIPLDEQQATALCKRLKVQNQVSEIVELACKYKNRLLTNNIEAGNTDTATQEAEELLSIFNGVDAWRRPERFAMLLAAMSPSAQEKGIDWTNRQALISQALSAANNVNVKDIIARGHKGAAIKEALNQEKRVAICNAIENHTRQ</sequence>
<accession>A0A6L9MQU6</accession>
<proteinExistence type="inferred from homology"/>
<dbReference type="InterPro" id="IPR012006">
    <property type="entry name" value="CCA_bact"/>
</dbReference>
<evidence type="ECO:0000256" key="2">
    <source>
        <dbReference type="ARBA" id="ARBA00022679"/>
    </source>
</evidence>
<feature type="domain" description="Poly A polymerase head" evidence="12">
    <location>
        <begin position="3"/>
        <end position="122"/>
    </location>
</feature>
<dbReference type="Proteomes" id="UP000478837">
    <property type="component" value="Unassembled WGS sequence"/>
</dbReference>
<dbReference type="Pfam" id="PF01743">
    <property type="entry name" value="PolyA_pol"/>
    <property type="match status" value="1"/>
</dbReference>
<evidence type="ECO:0000256" key="8">
    <source>
        <dbReference type="ARBA" id="ARBA00022840"/>
    </source>
</evidence>
<feature type="binding site" evidence="11">
    <location>
        <position position="23"/>
    </location>
    <ligand>
        <name>Mg(2+)</name>
        <dbReference type="ChEBI" id="CHEBI:18420"/>
    </ligand>
</feature>
<evidence type="ECO:0000256" key="11">
    <source>
        <dbReference type="HAMAP-Rule" id="MF_01262"/>
    </source>
</evidence>
<keyword evidence="6 11" id="KW-0547">Nucleotide-binding</keyword>
<evidence type="ECO:0000256" key="10">
    <source>
        <dbReference type="ARBA" id="ARBA00022884"/>
    </source>
</evidence>
<dbReference type="CDD" id="cd05398">
    <property type="entry name" value="NT_ClassII-CCAase"/>
    <property type="match status" value="1"/>
</dbReference>
<evidence type="ECO:0000256" key="5">
    <source>
        <dbReference type="ARBA" id="ARBA00022723"/>
    </source>
</evidence>
<feature type="binding site" evidence="11">
    <location>
        <position position="11"/>
    </location>
    <ligand>
        <name>ATP</name>
        <dbReference type="ChEBI" id="CHEBI:30616"/>
    </ligand>
</feature>
<keyword evidence="2 11" id="KW-0808">Transferase</keyword>
<dbReference type="EMBL" id="JAAAWP010000002">
    <property type="protein sequence ID" value="NDW20528.1"/>
    <property type="molecule type" value="Genomic_DNA"/>
</dbReference>
<comment type="catalytic activity">
    <reaction evidence="11">
        <text>a tRNA precursor + 2 CTP + ATP = a tRNA with a 3' CCA end + 3 diphosphate</text>
        <dbReference type="Rhea" id="RHEA:14433"/>
        <dbReference type="Rhea" id="RHEA-COMP:10465"/>
        <dbReference type="Rhea" id="RHEA-COMP:10468"/>
        <dbReference type="ChEBI" id="CHEBI:30616"/>
        <dbReference type="ChEBI" id="CHEBI:33019"/>
        <dbReference type="ChEBI" id="CHEBI:37563"/>
        <dbReference type="ChEBI" id="CHEBI:74896"/>
        <dbReference type="ChEBI" id="CHEBI:83071"/>
        <dbReference type="EC" id="2.7.7.72"/>
    </reaction>
</comment>
<feature type="binding site" evidence="11">
    <location>
        <position position="91"/>
    </location>
    <ligand>
        <name>CTP</name>
        <dbReference type="ChEBI" id="CHEBI:37563"/>
    </ligand>
</feature>
<feature type="binding site" evidence="11">
    <location>
        <position position="140"/>
    </location>
    <ligand>
        <name>CTP</name>
        <dbReference type="ChEBI" id="CHEBI:37563"/>
    </ligand>
</feature>
<dbReference type="SUPFAM" id="SSF81301">
    <property type="entry name" value="Nucleotidyltransferase"/>
    <property type="match status" value="1"/>
</dbReference>
<dbReference type="Gene3D" id="1.10.3090.10">
    <property type="entry name" value="cca-adding enzyme, domain 2"/>
    <property type="match status" value="1"/>
</dbReference>
<keyword evidence="8 11" id="KW-0067">ATP-binding</keyword>
<dbReference type="HAMAP" id="MF_01262">
    <property type="entry name" value="CCA_bact_type2"/>
    <property type="match status" value="1"/>
</dbReference>
<evidence type="ECO:0000259" key="12">
    <source>
        <dbReference type="Pfam" id="PF01743"/>
    </source>
</evidence>
<evidence type="ECO:0000256" key="4">
    <source>
        <dbReference type="ARBA" id="ARBA00022695"/>
    </source>
</evidence>
<dbReference type="SUPFAM" id="SSF81891">
    <property type="entry name" value="Poly A polymerase C-terminal region-like"/>
    <property type="match status" value="1"/>
</dbReference>
<feature type="binding site" evidence="11">
    <location>
        <position position="8"/>
    </location>
    <ligand>
        <name>ATP</name>
        <dbReference type="ChEBI" id="CHEBI:30616"/>
    </ligand>
</feature>
<feature type="binding site" evidence="11">
    <location>
        <position position="21"/>
    </location>
    <ligand>
        <name>Mg(2+)</name>
        <dbReference type="ChEBI" id="CHEBI:18420"/>
    </ligand>
</feature>
<gene>
    <name evidence="11" type="primary">cca</name>
    <name evidence="14" type="ORF">GTW09_03215</name>
</gene>
<feature type="binding site" evidence="11">
    <location>
        <position position="11"/>
    </location>
    <ligand>
        <name>CTP</name>
        <dbReference type="ChEBI" id="CHEBI:37563"/>
    </ligand>
</feature>
<dbReference type="EC" id="2.7.7.72" evidence="11"/>
<organism evidence="14 15">
    <name type="scientific">Alteromonas hispanica</name>
    <dbReference type="NCBI Taxonomy" id="315421"/>
    <lineage>
        <taxon>Bacteria</taxon>
        <taxon>Pseudomonadati</taxon>
        <taxon>Pseudomonadota</taxon>
        <taxon>Gammaproteobacteria</taxon>
        <taxon>Alteromonadales</taxon>
        <taxon>Alteromonadaceae</taxon>
        <taxon>Alteromonas/Salinimonas group</taxon>
        <taxon>Alteromonas</taxon>
    </lineage>
</organism>
<keyword evidence="9 11" id="KW-0460">Magnesium</keyword>